<dbReference type="PROSITE" id="PS51257">
    <property type="entry name" value="PROKAR_LIPOPROTEIN"/>
    <property type="match status" value="1"/>
</dbReference>
<organism evidence="2 3">
    <name type="scientific">Pelagibacterium halotolerans (strain DSM 22347 / JCM 15775 / CGMCC 1.7692 / B2)</name>
    <dbReference type="NCBI Taxonomy" id="1082931"/>
    <lineage>
        <taxon>Bacteria</taxon>
        <taxon>Pseudomonadati</taxon>
        <taxon>Pseudomonadota</taxon>
        <taxon>Alphaproteobacteria</taxon>
        <taxon>Hyphomicrobiales</taxon>
        <taxon>Devosiaceae</taxon>
        <taxon>Pelagibacterium</taxon>
    </lineage>
</organism>
<dbReference type="STRING" id="1082931.KKY_1797"/>
<gene>
    <name evidence="2" type="ordered locus">KKY_1797</name>
</gene>
<dbReference type="AlphaFoldDB" id="G4RDK8"/>
<dbReference type="EMBL" id="CP003075">
    <property type="protein sequence ID" value="AEQ51809.1"/>
    <property type="molecule type" value="Genomic_DNA"/>
</dbReference>
<proteinExistence type="predicted"/>
<evidence type="ECO:0000313" key="3">
    <source>
        <dbReference type="Proteomes" id="UP000008850"/>
    </source>
</evidence>
<feature type="signal peptide" evidence="1">
    <location>
        <begin position="1"/>
        <end position="27"/>
    </location>
</feature>
<protein>
    <recommendedName>
        <fullName evidence="4">Lipoprotein</fullName>
    </recommendedName>
</protein>
<dbReference type="KEGG" id="phl:KKY_1797"/>
<sequence length="149" mass="15999">MAMRFRRMIMARYLTALCALALTATLAACSEGEAPEAVAEAGTADASDAPSPEPAPFYVGQWAADPVWCTDQTDGFPIIITEARFEGRENICEMADIETTPEGGATARLTCQSEGETIEEPITFAQAGDQIAIVWPDRGTEATLFSRCE</sequence>
<feature type="chain" id="PRO_5003467914" description="Lipoprotein" evidence="1">
    <location>
        <begin position="28"/>
        <end position="149"/>
    </location>
</feature>
<evidence type="ECO:0000313" key="2">
    <source>
        <dbReference type="EMBL" id="AEQ51809.1"/>
    </source>
</evidence>
<keyword evidence="1" id="KW-0732">Signal</keyword>
<evidence type="ECO:0000256" key="1">
    <source>
        <dbReference type="SAM" id="SignalP"/>
    </source>
</evidence>
<dbReference type="HOGENOM" id="CLU_1747907_0_0_5"/>
<dbReference type="eggNOG" id="ENOG5033WAX">
    <property type="taxonomic scope" value="Bacteria"/>
</dbReference>
<reference evidence="2 3" key="1">
    <citation type="journal article" date="2012" name="J. Bacteriol.">
        <title>Complete genome sequence of Pelagibacterium halotolerans B2T.</title>
        <authorList>
            <person name="Huo Y.Y."/>
            <person name="Cheng H."/>
            <person name="Han X.F."/>
            <person name="Jiang X.W."/>
            <person name="Sun C."/>
            <person name="Zhang X.Q."/>
            <person name="Zhu X.F."/>
            <person name="Liu Y.F."/>
            <person name="Li P.F."/>
            <person name="Ni P.X."/>
            <person name="Wu M."/>
        </authorList>
    </citation>
    <scope>NUCLEOTIDE SEQUENCE [LARGE SCALE GENOMIC DNA]</scope>
    <source>
        <strain evidence="3">DSM 22347 / JCM 15775 / CGMCC 1.7692 / B2</strain>
    </source>
</reference>
<accession>G4RDK8</accession>
<evidence type="ECO:0008006" key="4">
    <source>
        <dbReference type="Google" id="ProtNLM"/>
    </source>
</evidence>
<name>G4RDK8_PELHB</name>
<dbReference type="Proteomes" id="UP000008850">
    <property type="component" value="Chromosome"/>
</dbReference>
<keyword evidence="3" id="KW-1185">Reference proteome</keyword>